<organism evidence="3 4">
    <name type="scientific">Podospora australis</name>
    <dbReference type="NCBI Taxonomy" id="1536484"/>
    <lineage>
        <taxon>Eukaryota</taxon>
        <taxon>Fungi</taxon>
        <taxon>Dikarya</taxon>
        <taxon>Ascomycota</taxon>
        <taxon>Pezizomycotina</taxon>
        <taxon>Sordariomycetes</taxon>
        <taxon>Sordariomycetidae</taxon>
        <taxon>Sordariales</taxon>
        <taxon>Podosporaceae</taxon>
        <taxon>Podospora</taxon>
    </lineage>
</organism>
<evidence type="ECO:0008006" key="5">
    <source>
        <dbReference type="Google" id="ProtNLM"/>
    </source>
</evidence>
<keyword evidence="4" id="KW-1185">Reference proteome</keyword>
<feature type="compositionally biased region" description="Low complexity" evidence="1">
    <location>
        <begin position="171"/>
        <end position="192"/>
    </location>
</feature>
<feature type="transmembrane region" description="Helical" evidence="2">
    <location>
        <begin position="223"/>
        <end position="245"/>
    </location>
</feature>
<keyword evidence="2" id="KW-1133">Transmembrane helix</keyword>
<sequence>MSTLKGPPWPSFPTEWTAPTSCFATTNYYRVLLGSGFFSNMYGTPTPVLTGIYPTGDCWPPSSTVNVPYQTDGGCPAGFTRACASGGSVTVNGKPVSTVTCCPSVTGNVFSFMCRDNEYGCHATATEGAVWTGVITDISLETPTEEPVTRTPNSLEGIEAWGIKMISVAPATDSSTRSGSSTASTASKTAGIGNAGQGGQDNNNETTPAPSANSGGLSTGATVGIAVAAVLVGAAILAAAGFLLWRRHQKRKQNLPELDENAGGMAGMDQQYQHHGAPRYGPDGYAVPPNVKPDGTVYHQLDTESPPQMLDSREAAPGHRPVWEMQA</sequence>
<dbReference type="EMBL" id="MU864475">
    <property type="protein sequence ID" value="KAK4184746.1"/>
    <property type="molecule type" value="Genomic_DNA"/>
</dbReference>
<dbReference type="Proteomes" id="UP001302126">
    <property type="component" value="Unassembled WGS sequence"/>
</dbReference>
<comment type="caution">
    <text evidence="3">The sequence shown here is derived from an EMBL/GenBank/DDBJ whole genome shotgun (WGS) entry which is preliminary data.</text>
</comment>
<reference evidence="3" key="2">
    <citation type="submission" date="2023-05" db="EMBL/GenBank/DDBJ databases">
        <authorList>
            <consortium name="Lawrence Berkeley National Laboratory"/>
            <person name="Steindorff A."/>
            <person name="Hensen N."/>
            <person name="Bonometti L."/>
            <person name="Westerberg I."/>
            <person name="Brannstrom I.O."/>
            <person name="Guillou S."/>
            <person name="Cros-Aarteil S."/>
            <person name="Calhoun S."/>
            <person name="Haridas S."/>
            <person name="Kuo A."/>
            <person name="Mondo S."/>
            <person name="Pangilinan J."/>
            <person name="Riley R."/>
            <person name="Labutti K."/>
            <person name="Andreopoulos B."/>
            <person name="Lipzen A."/>
            <person name="Chen C."/>
            <person name="Yanf M."/>
            <person name="Daum C."/>
            <person name="Ng V."/>
            <person name="Clum A."/>
            <person name="Ohm R."/>
            <person name="Martin F."/>
            <person name="Silar P."/>
            <person name="Natvig D."/>
            <person name="Lalanne C."/>
            <person name="Gautier V."/>
            <person name="Ament-Velasquez S.L."/>
            <person name="Kruys A."/>
            <person name="Hutchinson M.I."/>
            <person name="Powell A.J."/>
            <person name="Barry K."/>
            <person name="Miller A.N."/>
            <person name="Grigoriev I.V."/>
            <person name="Debuchy R."/>
            <person name="Gladieux P."/>
            <person name="Thoren M.H."/>
            <person name="Johannesson H."/>
        </authorList>
    </citation>
    <scope>NUCLEOTIDE SEQUENCE</scope>
    <source>
        <strain evidence="3">PSN309</strain>
    </source>
</reference>
<accession>A0AAN7ADQ4</accession>
<protein>
    <recommendedName>
        <fullName evidence="5">Mid2 domain-containing protein</fullName>
    </recommendedName>
</protein>
<evidence type="ECO:0000256" key="1">
    <source>
        <dbReference type="SAM" id="MobiDB-lite"/>
    </source>
</evidence>
<name>A0AAN7ADQ4_9PEZI</name>
<evidence type="ECO:0000256" key="2">
    <source>
        <dbReference type="SAM" id="Phobius"/>
    </source>
</evidence>
<gene>
    <name evidence="3" type="ORF">QBC35DRAFT_40165</name>
</gene>
<feature type="region of interest" description="Disordered" evidence="1">
    <location>
        <begin position="171"/>
        <end position="215"/>
    </location>
</feature>
<dbReference type="AlphaFoldDB" id="A0AAN7ADQ4"/>
<feature type="region of interest" description="Disordered" evidence="1">
    <location>
        <begin position="307"/>
        <end position="327"/>
    </location>
</feature>
<keyword evidence="2" id="KW-0472">Membrane</keyword>
<proteinExistence type="predicted"/>
<evidence type="ECO:0000313" key="4">
    <source>
        <dbReference type="Proteomes" id="UP001302126"/>
    </source>
</evidence>
<keyword evidence="2" id="KW-0812">Transmembrane</keyword>
<evidence type="ECO:0000313" key="3">
    <source>
        <dbReference type="EMBL" id="KAK4184746.1"/>
    </source>
</evidence>
<feature type="compositionally biased region" description="Polar residues" evidence="1">
    <location>
        <begin position="205"/>
        <end position="215"/>
    </location>
</feature>
<reference evidence="3" key="1">
    <citation type="journal article" date="2023" name="Mol. Phylogenet. Evol.">
        <title>Genome-scale phylogeny and comparative genomics of the fungal order Sordariales.</title>
        <authorList>
            <person name="Hensen N."/>
            <person name="Bonometti L."/>
            <person name="Westerberg I."/>
            <person name="Brannstrom I.O."/>
            <person name="Guillou S."/>
            <person name="Cros-Aarteil S."/>
            <person name="Calhoun S."/>
            <person name="Haridas S."/>
            <person name="Kuo A."/>
            <person name="Mondo S."/>
            <person name="Pangilinan J."/>
            <person name="Riley R."/>
            <person name="LaButti K."/>
            <person name="Andreopoulos B."/>
            <person name="Lipzen A."/>
            <person name="Chen C."/>
            <person name="Yan M."/>
            <person name="Daum C."/>
            <person name="Ng V."/>
            <person name="Clum A."/>
            <person name="Steindorff A."/>
            <person name="Ohm R.A."/>
            <person name="Martin F."/>
            <person name="Silar P."/>
            <person name="Natvig D.O."/>
            <person name="Lalanne C."/>
            <person name="Gautier V."/>
            <person name="Ament-Velasquez S.L."/>
            <person name="Kruys A."/>
            <person name="Hutchinson M.I."/>
            <person name="Powell A.J."/>
            <person name="Barry K."/>
            <person name="Miller A.N."/>
            <person name="Grigoriev I.V."/>
            <person name="Debuchy R."/>
            <person name="Gladieux P."/>
            <person name="Hiltunen Thoren M."/>
            <person name="Johannesson H."/>
        </authorList>
    </citation>
    <scope>NUCLEOTIDE SEQUENCE</scope>
    <source>
        <strain evidence="3">PSN309</strain>
    </source>
</reference>